<dbReference type="Proteomes" id="UP001157006">
    <property type="component" value="Chromosome 1L"/>
</dbReference>
<proteinExistence type="predicted"/>
<evidence type="ECO:0000313" key="2">
    <source>
        <dbReference type="Proteomes" id="UP001157006"/>
    </source>
</evidence>
<dbReference type="EMBL" id="OX451736">
    <property type="protein sequence ID" value="CAI8588872.1"/>
    <property type="molecule type" value="Genomic_DNA"/>
</dbReference>
<keyword evidence="2" id="KW-1185">Reference proteome</keyword>
<accession>A0AAV0YXU8</accession>
<evidence type="ECO:0000313" key="1">
    <source>
        <dbReference type="EMBL" id="CAI8588872.1"/>
    </source>
</evidence>
<name>A0AAV0YXU8_VICFA</name>
<dbReference type="AlphaFoldDB" id="A0AAV0YXU8"/>
<reference evidence="1 2" key="1">
    <citation type="submission" date="2023-01" db="EMBL/GenBank/DDBJ databases">
        <authorList>
            <person name="Kreplak J."/>
        </authorList>
    </citation>
    <scope>NUCLEOTIDE SEQUENCE [LARGE SCALE GENOMIC DNA]</scope>
</reference>
<sequence length="110" mass="12304">MQNQKSIAQVVEEGIMLSACFQGSAPSLNRHDFRINIRSSQIDSLGTNLMSKFSTYSDFLPNENAQTSTVDATQHRLGDPRKNILEVGSSSYKTIYLCERLIPELQPIPN</sequence>
<gene>
    <name evidence="1" type="ORF">VFH_I368120</name>
</gene>
<protein>
    <submittedName>
        <fullName evidence="1">Uncharacterized protein</fullName>
    </submittedName>
</protein>
<organism evidence="1 2">
    <name type="scientific">Vicia faba</name>
    <name type="common">Broad bean</name>
    <name type="synonym">Faba vulgaris</name>
    <dbReference type="NCBI Taxonomy" id="3906"/>
    <lineage>
        <taxon>Eukaryota</taxon>
        <taxon>Viridiplantae</taxon>
        <taxon>Streptophyta</taxon>
        <taxon>Embryophyta</taxon>
        <taxon>Tracheophyta</taxon>
        <taxon>Spermatophyta</taxon>
        <taxon>Magnoliopsida</taxon>
        <taxon>eudicotyledons</taxon>
        <taxon>Gunneridae</taxon>
        <taxon>Pentapetalae</taxon>
        <taxon>rosids</taxon>
        <taxon>fabids</taxon>
        <taxon>Fabales</taxon>
        <taxon>Fabaceae</taxon>
        <taxon>Papilionoideae</taxon>
        <taxon>50 kb inversion clade</taxon>
        <taxon>NPAAA clade</taxon>
        <taxon>Hologalegina</taxon>
        <taxon>IRL clade</taxon>
        <taxon>Fabeae</taxon>
        <taxon>Vicia</taxon>
    </lineage>
</organism>